<dbReference type="InterPro" id="IPR045186">
    <property type="entry name" value="Indole-3-glycerol_P_synth"/>
</dbReference>
<comment type="pathway">
    <text evidence="2 8">Amino-acid biosynthesis; L-tryptophan biosynthesis; L-tryptophan from chorismate: step 4/5.</text>
</comment>
<dbReference type="InterPro" id="IPR013798">
    <property type="entry name" value="Indole-3-glycerol_P_synth_dom"/>
</dbReference>
<dbReference type="InterPro" id="IPR011060">
    <property type="entry name" value="RibuloseP-bd_barrel"/>
</dbReference>
<keyword evidence="7 8" id="KW-0456">Lyase</keyword>
<evidence type="ECO:0000313" key="11">
    <source>
        <dbReference type="Proteomes" id="UP000595362"/>
    </source>
</evidence>
<dbReference type="NCBIfam" id="NF001373">
    <property type="entry name" value="PRK00278.1-6"/>
    <property type="match status" value="1"/>
</dbReference>
<dbReference type="AlphaFoldDB" id="A0A7T5R0Q4"/>
<dbReference type="CDD" id="cd00331">
    <property type="entry name" value="IGPS"/>
    <property type="match status" value="1"/>
</dbReference>
<sequence length="259" mass="28193">MSVLQKICDDKREHVATCKGKLPQAALEGRIKTAPPVRGFIKGLRAQNPGLIAEIKKASPSVGVIREDFNPAELAKAYKAGGAACLSILTDEPYFQGKTEYLLQGRAACDLPVLRKDFIVDPYQVYETRAMGADCMLIIMAAIEDTLVKDLYDLATELKLDTLFEVHDREELDRALKLNPGMVGVNNRNLKTLKVDIDTALEIASALPADLLRVAESGIHGNDDLKRLQTAGFTAFLVGESLMRQPNVTAATKALLGIS</sequence>
<dbReference type="NCBIfam" id="NF001370">
    <property type="entry name" value="PRK00278.1-2"/>
    <property type="match status" value="1"/>
</dbReference>
<evidence type="ECO:0000259" key="9">
    <source>
        <dbReference type="Pfam" id="PF00218"/>
    </source>
</evidence>
<dbReference type="PANTHER" id="PTHR22854:SF2">
    <property type="entry name" value="INDOLE-3-GLYCEROL-PHOSPHATE SYNTHASE"/>
    <property type="match status" value="1"/>
</dbReference>
<evidence type="ECO:0000256" key="7">
    <source>
        <dbReference type="ARBA" id="ARBA00023239"/>
    </source>
</evidence>
<organism evidence="10 11">
    <name type="scientific">Micavibrio aeruginosavorus</name>
    <dbReference type="NCBI Taxonomy" id="349221"/>
    <lineage>
        <taxon>Bacteria</taxon>
        <taxon>Pseudomonadati</taxon>
        <taxon>Bdellovibrionota</taxon>
        <taxon>Bdellovibrionia</taxon>
        <taxon>Bdellovibrionales</taxon>
        <taxon>Pseudobdellovibrionaceae</taxon>
        <taxon>Micavibrio</taxon>
    </lineage>
</organism>
<accession>A0A7T5R0Q4</accession>
<comment type="similarity">
    <text evidence="8">Belongs to the TrpC family.</text>
</comment>
<gene>
    <name evidence="8 10" type="primary">trpC</name>
    <name evidence="10" type="ORF">HYS17_07290</name>
</gene>
<dbReference type="InterPro" id="IPR001468">
    <property type="entry name" value="Indole-3-GlycerolPSynthase_CS"/>
</dbReference>
<evidence type="ECO:0000256" key="6">
    <source>
        <dbReference type="ARBA" id="ARBA00023141"/>
    </source>
</evidence>
<dbReference type="GO" id="GO:0004425">
    <property type="term" value="F:indole-3-glycerol-phosphate synthase activity"/>
    <property type="evidence" value="ECO:0007669"/>
    <property type="project" value="UniProtKB-UniRule"/>
</dbReference>
<dbReference type="PANTHER" id="PTHR22854">
    <property type="entry name" value="TRYPTOPHAN BIOSYNTHESIS PROTEIN"/>
    <property type="match status" value="1"/>
</dbReference>
<feature type="domain" description="Indole-3-glycerol phosphate synthase" evidence="9">
    <location>
        <begin position="4"/>
        <end position="255"/>
    </location>
</feature>
<evidence type="ECO:0000256" key="1">
    <source>
        <dbReference type="ARBA" id="ARBA00001633"/>
    </source>
</evidence>
<name>A0A7T5R0Q4_9BACT</name>
<evidence type="ECO:0000256" key="8">
    <source>
        <dbReference type="HAMAP-Rule" id="MF_00134"/>
    </source>
</evidence>
<reference evidence="10 11" key="1">
    <citation type="submission" date="2020-07" db="EMBL/GenBank/DDBJ databases">
        <title>Huge and variable diversity of episymbiotic CPR bacteria and DPANN archaea in groundwater ecosystems.</title>
        <authorList>
            <person name="He C.Y."/>
            <person name="Keren R."/>
            <person name="Whittaker M."/>
            <person name="Farag I.F."/>
            <person name="Doudna J."/>
            <person name="Cate J.H.D."/>
            <person name="Banfield J.F."/>
        </authorList>
    </citation>
    <scope>NUCLEOTIDE SEQUENCE [LARGE SCALE GENOMIC DNA]</scope>
    <source>
        <strain evidence="10">NC_groundwater_70_Ag_B-0.1um_54_66</strain>
    </source>
</reference>
<dbReference type="Proteomes" id="UP000595362">
    <property type="component" value="Chromosome"/>
</dbReference>
<dbReference type="EC" id="4.1.1.48" evidence="8"/>
<dbReference type="GO" id="GO:0004640">
    <property type="term" value="F:phosphoribosylanthranilate isomerase activity"/>
    <property type="evidence" value="ECO:0007669"/>
    <property type="project" value="TreeGrafter"/>
</dbReference>
<dbReference type="UniPathway" id="UPA00035">
    <property type="reaction ID" value="UER00043"/>
</dbReference>
<comment type="catalytic activity">
    <reaction evidence="1 8">
        <text>1-(2-carboxyphenylamino)-1-deoxy-D-ribulose 5-phosphate + H(+) = (1S,2R)-1-C-(indol-3-yl)glycerol 3-phosphate + CO2 + H2O</text>
        <dbReference type="Rhea" id="RHEA:23476"/>
        <dbReference type="ChEBI" id="CHEBI:15377"/>
        <dbReference type="ChEBI" id="CHEBI:15378"/>
        <dbReference type="ChEBI" id="CHEBI:16526"/>
        <dbReference type="ChEBI" id="CHEBI:58613"/>
        <dbReference type="ChEBI" id="CHEBI:58866"/>
        <dbReference type="EC" id="4.1.1.48"/>
    </reaction>
</comment>
<evidence type="ECO:0000256" key="5">
    <source>
        <dbReference type="ARBA" id="ARBA00022822"/>
    </source>
</evidence>
<dbReference type="NCBIfam" id="NF001377">
    <property type="entry name" value="PRK00278.2-4"/>
    <property type="match status" value="1"/>
</dbReference>
<evidence type="ECO:0000256" key="2">
    <source>
        <dbReference type="ARBA" id="ARBA00004696"/>
    </source>
</evidence>
<dbReference type="SUPFAM" id="SSF51366">
    <property type="entry name" value="Ribulose-phoshate binding barrel"/>
    <property type="match status" value="1"/>
</dbReference>
<dbReference type="InterPro" id="IPR013785">
    <property type="entry name" value="Aldolase_TIM"/>
</dbReference>
<dbReference type="PROSITE" id="PS00614">
    <property type="entry name" value="IGPS"/>
    <property type="match status" value="1"/>
</dbReference>
<evidence type="ECO:0000256" key="4">
    <source>
        <dbReference type="ARBA" id="ARBA00022793"/>
    </source>
</evidence>
<dbReference type="Gene3D" id="3.20.20.70">
    <property type="entry name" value="Aldolase class I"/>
    <property type="match status" value="1"/>
</dbReference>
<dbReference type="GO" id="GO:0000162">
    <property type="term" value="P:L-tryptophan biosynthetic process"/>
    <property type="evidence" value="ECO:0007669"/>
    <property type="project" value="UniProtKB-UniRule"/>
</dbReference>
<keyword evidence="6 8" id="KW-0057">Aromatic amino acid biosynthesis</keyword>
<keyword evidence="4 8" id="KW-0210">Decarboxylase</keyword>
<dbReference type="FunFam" id="3.20.20.70:FF:000024">
    <property type="entry name" value="Indole-3-glycerol phosphate synthase"/>
    <property type="match status" value="1"/>
</dbReference>
<dbReference type="Pfam" id="PF00218">
    <property type="entry name" value="IGPS"/>
    <property type="match status" value="1"/>
</dbReference>
<keyword evidence="5 8" id="KW-0822">Tryptophan biosynthesis</keyword>
<protein>
    <recommendedName>
        <fullName evidence="8">Indole-3-glycerol phosphate synthase</fullName>
        <shortName evidence="8">IGPS</shortName>
        <ecNumber evidence="8">4.1.1.48</ecNumber>
    </recommendedName>
</protein>
<dbReference type="EMBL" id="CP066681">
    <property type="protein sequence ID" value="QQG35352.1"/>
    <property type="molecule type" value="Genomic_DNA"/>
</dbReference>
<proteinExistence type="inferred from homology"/>
<evidence type="ECO:0000313" key="10">
    <source>
        <dbReference type="EMBL" id="QQG35352.1"/>
    </source>
</evidence>
<keyword evidence="3 8" id="KW-0028">Amino-acid biosynthesis</keyword>
<evidence type="ECO:0000256" key="3">
    <source>
        <dbReference type="ARBA" id="ARBA00022605"/>
    </source>
</evidence>
<dbReference type="HAMAP" id="MF_00134_B">
    <property type="entry name" value="IGPS_B"/>
    <property type="match status" value="1"/>
</dbReference>